<dbReference type="GO" id="GO:0005737">
    <property type="term" value="C:cytoplasm"/>
    <property type="evidence" value="ECO:0007669"/>
    <property type="project" value="TreeGrafter"/>
</dbReference>
<reference evidence="2 3" key="1">
    <citation type="submission" date="2024-01" db="EMBL/GenBank/DDBJ databases">
        <title>The genomes of 5 underutilized Papilionoideae crops provide insights into root nodulation and disease resistanc.</title>
        <authorList>
            <person name="Jiang F."/>
        </authorList>
    </citation>
    <scope>NUCLEOTIDE SEQUENCE [LARGE SCALE GENOMIC DNA]</scope>
    <source>
        <strain evidence="2">JINMINGXINNONG_FW02</strain>
        <tissue evidence="2">Leaves</tissue>
    </source>
</reference>
<sequence length="179" mass="19447">MVSLVLFSLAPPESLPSPSLLRLPSPAAASPLRCRDTLASGSDPPLEPLFRLAPPREPLLAADASLAKHGILNILVSKAKKTREQFVAAISDADWEILVLEAESTVVKCYKLNIDEDPSTASSYPTRTLPTVFIFKNGEKKDTVSGVVPKTTLTSSIEKLLRYKLLLKSNPIHQRGTEC</sequence>
<dbReference type="AlphaFoldDB" id="A0AAN9QH58"/>
<keyword evidence="3" id="KW-1185">Reference proteome</keyword>
<dbReference type="Pfam" id="PF00085">
    <property type="entry name" value="Thioredoxin"/>
    <property type="match status" value="1"/>
</dbReference>
<evidence type="ECO:0000313" key="2">
    <source>
        <dbReference type="EMBL" id="KAK7335179.1"/>
    </source>
</evidence>
<organism evidence="2 3">
    <name type="scientific">Phaseolus coccineus</name>
    <name type="common">Scarlet runner bean</name>
    <name type="synonym">Phaseolus multiflorus</name>
    <dbReference type="NCBI Taxonomy" id="3886"/>
    <lineage>
        <taxon>Eukaryota</taxon>
        <taxon>Viridiplantae</taxon>
        <taxon>Streptophyta</taxon>
        <taxon>Embryophyta</taxon>
        <taxon>Tracheophyta</taxon>
        <taxon>Spermatophyta</taxon>
        <taxon>Magnoliopsida</taxon>
        <taxon>eudicotyledons</taxon>
        <taxon>Gunneridae</taxon>
        <taxon>Pentapetalae</taxon>
        <taxon>rosids</taxon>
        <taxon>fabids</taxon>
        <taxon>Fabales</taxon>
        <taxon>Fabaceae</taxon>
        <taxon>Papilionoideae</taxon>
        <taxon>50 kb inversion clade</taxon>
        <taxon>NPAAA clade</taxon>
        <taxon>indigoferoid/millettioid clade</taxon>
        <taxon>Phaseoleae</taxon>
        <taxon>Phaseolus</taxon>
    </lineage>
</organism>
<protein>
    <recommendedName>
        <fullName evidence="1">Thioredoxin domain-containing protein</fullName>
    </recommendedName>
</protein>
<dbReference type="GO" id="GO:0015035">
    <property type="term" value="F:protein-disulfide reductase activity"/>
    <property type="evidence" value="ECO:0007669"/>
    <property type="project" value="TreeGrafter"/>
</dbReference>
<comment type="caution">
    <text evidence="2">The sequence shown here is derived from an EMBL/GenBank/DDBJ whole genome shotgun (WGS) entry which is preliminary data.</text>
</comment>
<name>A0AAN9QH58_PHACN</name>
<dbReference type="EMBL" id="JAYMYR010000010">
    <property type="protein sequence ID" value="KAK7335179.1"/>
    <property type="molecule type" value="Genomic_DNA"/>
</dbReference>
<dbReference type="PANTHER" id="PTHR45663:SF16">
    <property type="entry name" value="THIOREDOXIN M4, CHLOROPLASTIC"/>
    <property type="match status" value="1"/>
</dbReference>
<proteinExistence type="predicted"/>
<dbReference type="Proteomes" id="UP001374584">
    <property type="component" value="Unassembled WGS sequence"/>
</dbReference>
<evidence type="ECO:0000313" key="3">
    <source>
        <dbReference type="Proteomes" id="UP001374584"/>
    </source>
</evidence>
<gene>
    <name evidence="2" type="ORF">VNO80_26955</name>
</gene>
<feature type="domain" description="Thioredoxin" evidence="1">
    <location>
        <begin position="105"/>
        <end position="158"/>
    </location>
</feature>
<evidence type="ECO:0000259" key="1">
    <source>
        <dbReference type="Pfam" id="PF00085"/>
    </source>
</evidence>
<dbReference type="InterPro" id="IPR036249">
    <property type="entry name" value="Thioredoxin-like_sf"/>
</dbReference>
<dbReference type="SUPFAM" id="SSF52833">
    <property type="entry name" value="Thioredoxin-like"/>
    <property type="match status" value="1"/>
</dbReference>
<dbReference type="PANTHER" id="PTHR45663">
    <property type="entry name" value="GEO12009P1"/>
    <property type="match status" value="1"/>
</dbReference>
<dbReference type="CDD" id="cd02947">
    <property type="entry name" value="TRX_family"/>
    <property type="match status" value="1"/>
</dbReference>
<dbReference type="Gene3D" id="3.40.30.10">
    <property type="entry name" value="Glutaredoxin"/>
    <property type="match status" value="1"/>
</dbReference>
<dbReference type="InterPro" id="IPR013766">
    <property type="entry name" value="Thioredoxin_domain"/>
</dbReference>
<accession>A0AAN9QH58</accession>